<dbReference type="SUPFAM" id="SSF47413">
    <property type="entry name" value="lambda repressor-like DNA-binding domains"/>
    <property type="match status" value="1"/>
</dbReference>
<dbReference type="CDD" id="cd00093">
    <property type="entry name" value="HTH_XRE"/>
    <property type="match status" value="1"/>
</dbReference>
<evidence type="ECO:0000313" key="3">
    <source>
        <dbReference type="Proteomes" id="UP000315353"/>
    </source>
</evidence>
<dbReference type="GO" id="GO:0003677">
    <property type="term" value="F:DNA binding"/>
    <property type="evidence" value="ECO:0007669"/>
    <property type="project" value="InterPro"/>
</dbReference>
<dbReference type="AlphaFoldDB" id="A0AB73B7J9"/>
<feature type="domain" description="HTH cro/C1-type" evidence="1">
    <location>
        <begin position="49"/>
        <end position="78"/>
    </location>
</feature>
<dbReference type="InterPro" id="IPR001387">
    <property type="entry name" value="Cro/C1-type_HTH"/>
</dbReference>
<accession>A0AB73B7J9</accession>
<dbReference type="InterPro" id="IPR010982">
    <property type="entry name" value="Lambda_DNA-bd_dom_sf"/>
</dbReference>
<organism evidence="2 3">
    <name type="scientific">Corynebacterium flavescens</name>
    <dbReference type="NCBI Taxonomy" id="28028"/>
    <lineage>
        <taxon>Bacteria</taxon>
        <taxon>Bacillati</taxon>
        <taxon>Actinomycetota</taxon>
        <taxon>Actinomycetes</taxon>
        <taxon>Mycobacteriales</taxon>
        <taxon>Corynebacteriaceae</taxon>
        <taxon>Corynebacterium</taxon>
    </lineage>
</organism>
<name>A0AB73B7J9_CORFL</name>
<evidence type="ECO:0000313" key="2">
    <source>
        <dbReference type="EMBL" id="GEB97681.1"/>
    </source>
</evidence>
<dbReference type="Proteomes" id="UP000315353">
    <property type="component" value="Unassembled WGS sequence"/>
</dbReference>
<dbReference type="EMBL" id="BJNB01000015">
    <property type="protein sequence ID" value="GEB97681.1"/>
    <property type="molecule type" value="Genomic_DNA"/>
</dbReference>
<dbReference type="Gene3D" id="1.10.260.40">
    <property type="entry name" value="lambda repressor-like DNA-binding domains"/>
    <property type="match status" value="1"/>
</dbReference>
<dbReference type="PROSITE" id="PS50943">
    <property type="entry name" value="HTH_CROC1"/>
    <property type="match status" value="1"/>
</dbReference>
<proteinExistence type="predicted"/>
<sequence>MAGRKSSIGPTGEAVRANIIRIREGQNLSYAEVTRRLTEAGRAIPELGLRNIERGQRKVDVDELVALAQVLGVAPITLLMPYTEQSTDSVHLTGSRGVTSARLWEWLTAETPLGGHPETSAELWEWLMRCRPLWQIESLLSDLRHENPSDYGDD</sequence>
<protein>
    <recommendedName>
        <fullName evidence="1">HTH cro/C1-type domain-containing protein</fullName>
    </recommendedName>
</protein>
<gene>
    <name evidence="2" type="ORF">CFL01nite_11760</name>
</gene>
<reference evidence="2 3" key="1">
    <citation type="submission" date="2019-06" db="EMBL/GenBank/DDBJ databases">
        <title>Whole genome shotgun sequence of Corynebacterium flavescens NBRC 14136.</title>
        <authorList>
            <person name="Hosoyama A."/>
            <person name="Uohara A."/>
            <person name="Ohji S."/>
            <person name="Ichikawa N."/>
        </authorList>
    </citation>
    <scope>NUCLEOTIDE SEQUENCE [LARGE SCALE GENOMIC DNA]</scope>
    <source>
        <strain evidence="2 3">NBRC 14136</strain>
    </source>
</reference>
<comment type="caution">
    <text evidence="2">The sequence shown here is derived from an EMBL/GenBank/DDBJ whole genome shotgun (WGS) entry which is preliminary data.</text>
</comment>
<evidence type="ECO:0000259" key="1">
    <source>
        <dbReference type="PROSITE" id="PS50943"/>
    </source>
</evidence>